<keyword evidence="2" id="KW-0732">Signal</keyword>
<evidence type="ECO:0000256" key="1">
    <source>
        <dbReference type="SAM" id="MobiDB-lite"/>
    </source>
</evidence>
<proteinExistence type="predicted"/>
<evidence type="ECO:0000313" key="4">
    <source>
        <dbReference type="Proteomes" id="UP000521943"/>
    </source>
</evidence>
<feature type="region of interest" description="Disordered" evidence="1">
    <location>
        <begin position="57"/>
        <end position="173"/>
    </location>
</feature>
<keyword evidence="4" id="KW-1185">Reference proteome</keyword>
<reference evidence="3 4" key="1">
    <citation type="submission" date="2020-07" db="EMBL/GenBank/DDBJ databases">
        <title>Comparative genomics of pyrophilous fungi reveals a link between fire events and developmental genes.</title>
        <authorList>
            <consortium name="DOE Joint Genome Institute"/>
            <person name="Steindorff A.S."/>
            <person name="Carver A."/>
            <person name="Calhoun S."/>
            <person name="Stillman K."/>
            <person name="Liu H."/>
            <person name="Lipzen A."/>
            <person name="Pangilinan J."/>
            <person name="Labutti K."/>
            <person name="Bruns T.D."/>
            <person name="Grigoriev I.V."/>
        </authorList>
    </citation>
    <scope>NUCLEOTIDE SEQUENCE [LARGE SCALE GENOMIC DNA]</scope>
    <source>
        <strain evidence="3 4">CBS 144469</strain>
    </source>
</reference>
<feature type="compositionally biased region" description="Basic and acidic residues" evidence="1">
    <location>
        <begin position="133"/>
        <end position="149"/>
    </location>
</feature>
<protein>
    <submittedName>
        <fullName evidence="3">Uncharacterized protein</fullName>
    </submittedName>
</protein>
<accession>A0A8H6M3B2</accession>
<dbReference type="EMBL" id="JACGCI010000036">
    <property type="protein sequence ID" value="KAF6754023.1"/>
    <property type="molecule type" value="Genomic_DNA"/>
</dbReference>
<dbReference type="AlphaFoldDB" id="A0A8H6M3B2"/>
<evidence type="ECO:0000256" key="2">
    <source>
        <dbReference type="SAM" id="SignalP"/>
    </source>
</evidence>
<evidence type="ECO:0000313" key="3">
    <source>
        <dbReference type="EMBL" id="KAF6754023.1"/>
    </source>
</evidence>
<feature type="compositionally biased region" description="Polar residues" evidence="1">
    <location>
        <begin position="63"/>
        <end position="78"/>
    </location>
</feature>
<sequence length="173" mass="19145">MYTHSLSVPVILLMATVSTAAPIVSNTLAVRQLRSINGGGWMNALVKGDIKASSFIGCGRPSSPANTSKAGQKSTPSAQRKIRPQNNKVNSNSSANSKRKHSPKSKHQRTRKLAQMSKHANNPKHTHKPKRIQRTEHNQKHQKSKDIKKQKAAKTRQGGKQRHKETQNPKRGN</sequence>
<feature type="compositionally biased region" description="Basic residues" evidence="1">
    <location>
        <begin position="97"/>
        <end position="112"/>
    </location>
</feature>
<feature type="compositionally biased region" description="Basic residues" evidence="1">
    <location>
        <begin position="121"/>
        <end position="132"/>
    </location>
</feature>
<organism evidence="3 4">
    <name type="scientific">Ephemerocybe angulata</name>
    <dbReference type="NCBI Taxonomy" id="980116"/>
    <lineage>
        <taxon>Eukaryota</taxon>
        <taxon>Fungi</taxon>
        <taxon>Dikarya</taxon>
        <taxon>Basidiomycota</taxon>
        <taxon>Agaricomycotina</taxon>
        <taxon>Agaricomycetes</taxon>
        <taxon>Agaricomycetidae</taxon>
        <taxon>Agaricales</taxon>
        <taxon>Agaricineae</taxon>
        <taxon>Psathyrellaceae</taxon>
        <taxon>Ephemerocybe</taxon>
    </lineage>
</organism>
<feature type="compositionally biased region" description="Basic residues" evidence="1">
    <location>
        <begin position="150"/>
        <end position="163"/>
    </location>
</feature>
<feature type="compositionally biased region" description="Basic and acidic residues" evidence="1">
    <location>
        <begin position="164"/>
        <end position="173"/>
    </location>
</feature>
<dbReference type="Proteomes" id="UP000521943">
    <property type="component" value="Unassembled WGS sequence"/>
</dbReference>
<name>A0A8H6M3B2_9AGAR</name>
<feature type="signal peptide" evidence="2">
    <location>
        <begin position="1"/>
        <end position="20"/>
    </location>
</feature>
<feature type="chain" id="PRO_5034765802" evidence="2">
    <location>
        <begin position="21"/>
        <end position="173"/>
    </location>
</feature>
<feature type="compositionally biased region" description="Low complexity" evidence="1">
    <location>
        <begin position="86"/>
        <end position="96"/>
    </location>
</feature>
<comment type="caution">
    <text evidence="3">The sequence shown here is derived from an EMBL/GenBank/DDBJ whole genome shotgun (WGS) entry which is preliminary data.</text>
</comment>
<gene>
    <name evidence="3" type="ORF">DFP72DRAFT_848605</name>
</gene>